<sequence length="165" mass="19154">MSTAELLTRLRDVHAPPPVAWWPPAIGWWWLAGGLLLALGLLVLASWLWRRGRQRRELLRALRRLHRQPPEDDSQRARELAALNTLLRRRALALAPAEEVAGLTGLAWLHFLDNTLEARTFSEGPGRILLDAPYRPTVEAGDYDREALFRLAERWLRHARRRKRR</sequence>
<evidence type="ECO:0000256" key="1">
    <source>
        <dbReference type="SAM" id="Phobius"/>
    </source>
</evidence>
<keyword evidence="1" id="KW-0812">Transmembrane</keyword>
<accession>A0A1I1NMR0</accession>
<keyword evidence="3" id="KW-1185">Reference proteome</keyword>
<dbReference type="STRING" id="1123397.SAMN05660831_00352"/>
<evidence type="ECO:0000313" key="2">
    <source>
        <dbReference type="EMBL" id="SFC98974.1"/>
    </source>
</evidence>
<evidence type="ECO:0000313" key="3">
    <source>
        <dbReference type="Proteomes" id="UP000198611"/>
    </source>
</evidence>
<dbReference type="InterPro" id="IPR025489">
    <property type="entry name" value="DUF4381"/>
</dbReference>
<dbReference type="Pfam" id="PF14316">
    <property type="entry name" value="DUF4381"/>
    <property type="match status" value="1"/>
</dbReference>
<keyword evidence="1" id="KW-1133">Transmembrane helix</keyword>
<dbReference type="Proteomes" id="UP000198611">
    <property type="component" value="Unassembled WGS sequence"/>
</dbReference>
<dbReference type="OrthoDB" id="283083at2"/>
<reference evidence="2 3" key="1">
    <citation type="submission" date="2016-10" db="EMBL/GenBank/DDBJ databases">
        <authorList>
            <person name="de Groot N.N."/>
        </authorList>
    </citation>
    <scope>NUCLEOTIDE SEQUENCE [LARGE SCALE GENOMIC DNA]</scope>
    <source>
        <strain evidence="2 3">HL3</strain>
    </source>
</reference>
<gene>
    <name evidence="2" type="ORF">SAMN05660831_00352</name>
</gene>
<protein>
    <recommendedName>
        <fullName evidence="4">DUF4381 domain-containing protein</fullName>
    </recommendedName>
</protein>
<dbReference type="EMBL" id="FOMJ01000001">
    <property type="protein sequence ID" value="SFC98974.1"/>
    <property type="molecule type" value="Genomic_DNA"/>
</dbReference>
<evidence type="ECO:0008006" key="4">
    <source>
        <dbReference type="Google" id="ProtNLM"/>
    </source>
</evidence>
<dbReference type="AlphaFoldDB" id="A0A1I1NMR0"/>
<proteinExistence type="predicted"/>
<organism evidence="2 3">
    <name type="scientific">Thiohalospira halophila DSM 15071</name>
    <dbReference type="NCBI Taxonomy" id="1123397"/>
    <lineage>
        <taxon>Bacteria</taxon>
        <taxon>Pseudomonadati</taxon>
        <taxon>Pseudomonadota</taxon>
        <taxon>Gammaproteobacteria</taxon>
        <taxon>Thiohalospirales</taxon>
        <taxon>Thiohalospiraceae</taxon>
        <taxon>Thiohalospira</taxon>
    </lineage>
</organism>
<keyword evidence="1" id="KW-0472">Membrane</keyword>
<dbReference type="RefSeq" id="WP_093427026.1">
    <property type="nucleotide sequence ID" value="NZ_FOMJ01000001.1"/>
</dbReference>
<feature type="transmembrane region" description="Helical" evidence="1">
    <location>
        <begin position="28"/>
        <end position="49"/>
    </location>
</feature>
<name>A0A1I1NMR0_9GAMM</name>